<reference evidence="2" key="1">
    <citation type="submission" date="2018-05" db="EMBL/GenBank/DDBJ databases">
        <authorList>
            <person name="Lanie J.A."/>
            <person name="Ng W.-L."/>
            <person name="Kazmierczak K.M."/>
            <person name="Andrzejewski T.M."/>
            <person name="Davidsen T.M."/>
            <person name="Wayne K.J."/>
            <person name="Tettelin H."/>
            <person name="Glass J.I."/>
            <person name="Rusch D."/>
            <person name="Podicherti R."/>
            <person name="Tsui H.-C.T."/>
            <person name="Winkler M.E."/>
        </authorList>
    </citation>
    <scope>NUCLEOTIDE SEQUENCE</scope>
</reference>
<feature type="domain" description="Calcineurin-like phosphoesterase" evidence="1">
    <location>
        <begin position="1"/>
        <end position="153"/>
    </location>
</feature>
<proteinExistence type="predicted"/>
<dbReference type="NCBIfam" id="TIGR00040">
    <property type="entry name" value="yfcE"/>
    <property type="match status" value="1"/>
</dbReference>
<dbReference type="Pfam" id="PF12850">
    <property type="entry name" value="Metallophos_2"/>
    <property type="match status" value="1"/>
</dbReference>
<dbReference type="InterPro" id="IPR053193">
    <property type="entry name" value="MetalloPDE_YfcE-like"/>
</dbReference>
<gene>
    <name evidence="2" type="ORF">METZ01_LOCUS44338</name>
</gene>
<dbReference type="SUPFAM" id="SSF56300">
    <property type="entry name" value="Metallo-dependent phosphatases"/>
    <property type="match status" value="1"/>
</dbReference>
<sequence>MQLAIISDIHDRGDHLAVILSQVTEADALIFCGDLCSPFIVVQLGEGFTKPIHVVFGNNDGDLFRITQQASRFVHMTLHGEFAELTCDGKRIAVNHFPEIARGLAASSRYDLVCYGHDHKHSIEKNGDTLIVNPGEVYGGLTGVASYVVYDTVSGVAKRRDID</sequence>
<evidence type="ECO:0000259" key="1">
    <source>
        <dbReference type="Pfam" id="PF12850"/>
    </source>
</evidence>
<evidence type="ECO:0000313" key="2">
    <source>
        <dbReference type="EMBL" id="SUZ91484.1"/>
    </source>
</evidence>
<accession>A0A381RJS2</accession>
<protein>
    <recommendedName>
        <fullName evidence="1">Calcineurin-like phosphoesterase domain-containing protein</fullName>
    </recommendedName>
</protein>
<dbReference type="InterPro" id="IPR000979">
    <property type="entry name" value="Phosphodiesterase_MJ0936/Vps29"/>
</dbReference>
<dbReference type="EMBL" id="UINC01001979">
    <property type="protein sequence ID" value="SUZ91484.1"/>
    <property type="molecule type" value="Genomic_DNA"/>
</dbReference>
<dbReference type="PANTHER" id="PTHR43165">
    <property type="entry name" value="METALLOPHOSPHOESTERASE"/>
    <property type="match status" value="1"/>
</dbReference>
<dbReference type="InterPro" id="IPR024654">
    <property type="entry name" value="Calcineurin-like_PHP_lpxH"/>
</dbReference>
<dbReference type="Gene3D" id="3.60.21.10">
    <property type="match status" value="1"/>
</dbReference>
<organism evidence="2">
    <name type="scientific">marine metagenome</name>
    <dbReference type="NCBI Taxonomy" id="408172"/>
    <lineage>
        <taxon>unclassified sequences</taxon>
        <taxon>metagenomes</taxon>
        <taxon>ecological metagenomes</taxon>
    </lineage>
</organism>
<dbReference type="AlphaFoldDB" id="A0A381RJS2"/>
<name>A0A381RJS2_9ZZZZ</name>
<dbReference type="InterPro" id="IPR029052">
    <property type="entry name" value="Metallo-depent_PP-like"/>
</dbReference>
<dbReference type="PANTHER" id="PTHR43165:SF1">
    <property type="entry name" value="PHOSPHODIESTERASE MJ0936"/>
    <property type="match status" value="1"/>
</dbReference>